<evidence type="ECO:0000313" key="2">
    <source>
        <dbReference type="EMBL" id="CAG2236364.1"/>
    </source>
</evidence>
<dbReference type="Proteomes" id="UP000683360">
    <property type="component" value="Unassembled WGS sequence"/>
</dbReference>
<dbReference type="InterPro" id="IPR041249">
    <property type="entry name" value="HEPN_DZIP3"/>
</dbReference>
<dbReference type="AlphaFoldDB" id="A0A8S3U2X4"/>
<dbReference type="EMBL" id="CAJPWZ010002352">
    <property type="protein sequence ID" value="CAG2236364.1"/>
    <property type="molecule type" value="Genomic_DNA"/>
</dbReference>
<feature type="domain" description="DZIP3-like HEPN" evidence="1">
    <location>
        <begin position="50"/>
        <end position="140"/>
    </location>
</feature>
<proteinExistence type="predicted"/>
<gene>
    <name evidence="2" type="ORF">MEDL_48880</name>
</gene>
<dbReference type="OrthoDB" id="6122620at2759"/>
<sequence>MILVIFQIVHYNDLLLSPFQFTNEEINLTKIGIIALNILADVLYDLLKQDKTNLSQRSDYDITNLYKEHRQLNKHIPTNGWGGKWQFLQVTDIATGDDIERIRLTRNELQHSTAYSLSDTRFNELCNILSDLLKRFDQRIQPARDYTDQLTEILTKNVSAQEVQLIKNEIIGKDDLKIWNM</sequence>
<dbReference type="Pfam" id="PF18738">
    <property type="entry name" value="HEPN_DZIP3"/>
    <property type="match status" value="1"/>
</dbReference>
<evidence type="ECO:0000313" key="3">
    <source>
        <dbReference type="Proteomes" id="UP000683360"/>
    </source>
</evidence>
<comment type="caution">
    <text evidence="2">The sequence shown here is derived from an EMBL/GenBank/DDBJ whole genome shotgun (WGS) entry which is preliminary data.</text>
</comment>
<name>A0A8S3U2X4_MYTED</name>
<reference evidence="2" key="1">
    <citation type="submission" date="2021-03" db="EMBL/GenBank/DDBJ databases">
        <authorList>
            <person name="Bekaert M."/>
        </authorList>
    </citation>
    <scope>NUCLEOTIDE SEQUENCE</scope>
</reference>
<protein>
    <recommendedName>
        <fullName evidence="1">DZIP3-like HEPN domain-containing protein</fullName>
    </recommendedName>
</protein>
<accession>A0A8S3U2X4</accession>
<keyword evidence="3" id="KW-1185">Reference proteome</keyword>
<evidence type="ECO:0000259" key="1">
    <source>
        <dbReference type="Pfam" id="PF18738"/>
    </source>
</evidence>
<organism evidence="2 3">
    <name type="scientific">Mytilus edulis</name>
    <name type="common">Blue mussel</name>
    <dbReference type="NCBI Taxonomy" id="6550"/>
    <lineage>
        <taxon>Eukaryota</taxon>
        <taxon>Metazoa</taxon>
        <taxon>Spiralia</taxon>
        <taxon>Lophotrochozoa</taxon>
        <taxon>Mollusca</taxon>
        <taxon>Bivalvia</taxon>
        <taxon>Autobranchia</taxon>
        <taxon>Pteriomorphia</taxon>
        <taxon>Mytilida</taxon>
        <taxon>Mytiloidea</taxon>
        <taxon>Mytilidae</taxon>
        <taxon>Mytilinae</taxon>
        <taxon>Mytilus</taxon>
    </lineage>
</organism>